<comment type="subcellular location">
    <subcellularLocation>
        <location evidence="8">Cytoplasm</location>
    </subcellularLocation>
</comment>
<evidence type="ECO:0000256" key="5">
    <source>
        <dbReference type="ARBA" id="ARBA00022759"/>
    </source>
</evidence>
<feature type="binding site" evidence="8">
    <location>
        <position position="139"/>
    </location>
    <ligand>
        <name>Mg(2+)</name>
        <dbReference type="ChEBI" id="CHEBI:18420"/>
    </ligand>
</feature>
<dbReference type="PANTHER" id="PTHR11207:SF0">
    <property type="entry name" value="RIBONUCLEASE 3"/>
    <property type="match status" value="1"/>
</dbReference>
<keyword evidence="8" id="KW-0963">Cytoplasm</keyword>
<evidence type="ECO:0000256" key="1">
    <source>
        <dbReference type="ARBA" id="ARBA00000109"/>
    </source>
</evidence>
<dbReference type="SUPFAM" id="SSF69065">
    <property type="entry name" value="RNase III domain-like"/>
    <property type="match status" value="1"/>
</dbReference>
<dbReference type="SUPFAM" id="SSF54768">
    <property type="entry name" value="dsRNA-binding domain-like"/>
    <property type="match status" value="1"/>
</dbReference>
<dbReference type="GO" id="GO:0019843">
    <property type="term" value="F:rRNA binding"/>
    <property type="evidence" value="ECO:0007669"/>
    <property type="project" value="UniProtKB-KW"/>
</dbReference>
<reference evidence="11 12" key="1">
    <citation type="submission" date="2016-01" db="EMBL/GenBank/DDBJ databases">
        <title>Genome sequencing of Roseivirga spongicola UST030701-084.</title>
        <authorList>
            <person name="Selvaratnam C."/>
            <person name="Thevarajoo S."/>
            <person name="Goh K.M."/>
            <person name="Ee R."/>
            <person name="Chan K.-G."/>
            <person name="Chong C.S."/>
        </authorList>
    </citation>
    <scope>NUCLEOTIDE SEQUENCE [LARGE SCALE GENOMIC DNA]</scope>
    <source>
        <strain evidence="11 12">UST030701-084</strain>
    </source>
</reference>
<evidence type="ECO:0000256" key="2">
    <source>
        <dbReference type="ARBA" id="ARBA00010183"/>
    </source>
</evidence>
<keyword evidence="12" id="KW-1185">Reference proteome</keyword>
<comment type="function">
    <text evidence="8">Digests double-stranded RNA. Involved in the processing of primary rRNA transcript to yield the immediate precursors to the large and small rRNAs (23S and 16S). Processes some mRNAs, and tRNAs when they are encoded in the rRNA operon. Processes pre-crRNA and tracrRNA of type II CRISPR loci if present in the organism.</text>
</comment>
<organism evidence="11 12">
    <name type="scientific">Roseivirga spongicola</name>
    <dbReference type="NCBI Taxonomy" id="333140"/>
    <lineage>
        <taxon>Bacteria</taxon>
        <taxon>Pseudomonadati</taxon>
        <taxon>Bacteroidota</taxon>
        <taxon>Cytophagia</taxon>
        <taxon>Cytophagales</taxon>
        <taxon>Roseivirgaceae</taxon>
        <taxon>Roseivirga</taxon>
    </lineage>
</organism>
<dbReference type="RefSeq" id="WP_068224815.1">
    <property type="nucleotide sequence ID" value="NZ_CP139724.1"/>
</dbReference>
<feature type="active site" evidence="8">
    <location>
        <position position="69"/>
    </location>
</feature>
<dbReference type="PROSITE" id="PS50137">
    <property type="entry name" value="DS_RBD"/>
    <property type="match status" value="1"/>
</dbReference>
<dbReference type="GO" id="GO:0003725">
    <property type="term" value="F:double-stranded RNA binding"/>
    <property type="evidence" value="ECO:0007669"/>
    <property type="project" value="TreeGrafter"/>
</dbReference>
<dbReference type="GO" id="GO:0006364">
    <property type="term" value="P:rRNA processing"/>
    <property type="evidence" value="ECO:0007669"/>
    <property type="project" value="UniProtKB-UniRule"/>
</dbReference>
<dbReference type="PROSITE" id="PS00517">
    <property type="entry name" value="RNASE_3_1"/>
    <property type="match status" value="1"/>
</dbReference>
<dbReference type="GO" id="GO:0004525">
    <property type="term" value="F:ribonuclease III activity"/>
    <property type="evidence" value="ECO:0007669"/>
    <property type="project" value="UniProtKB-UniRule"/>
</dbReference>
<evidence type="ECO:0000256" key="3">
    <source>
        <dbReference type="ARBA" id="ARBA00022664"/>
    </source>
</evidence>
<evidence type="ECO:0000256" key="7">
    <source>
        <dbReference type="ARBA" id="ARBA00022884"/>
    </source>
</evidence>
<dbReference type="InterPro" id="IPR036389">
    <property type="entry name" value="RNase_III_sf"/>
</dbReference>
<keyword evidence="8" id="KW-0698">rRNA processing</keyword>
<evidence type="ECO:0000256" key="4">
    <source>
        <dbReference type="ARBA" id="ARBA00022722"/>
    </source>
</evidence>
<evidence type="ECO:0000256" key="6">
    <source>
        <dbReference type="ARBA" id="ARBA00022801"/>
    </source>
</evidence>
<dbReference type="EC" id="3.1.26.3" evidence="8"/>
<dbReference type="AlphaFoldDB" id="A0A150WZA4"/>
<proteinExistence type="inferred from homology"/>
<dbReference type="SMART" id="SM00535">
    <property type="entry name" value="RIBOc"/>
    <property type="match status" value="1"/>
</dbReference>
<evidence type="ECO:0000259" key="10">
    <source>
        <dbReference type="PROSITE" id="PS50142"/>
    </source>
</evidence>
<name>A0A150WZA4_9BACT</name>
<dbReference type="GO" id="GO:0006397">
    <property type="term" value="P:mRNA processing"/>
    <property type="evidence" value="ECO:0007669"/>
    <property type="project" value="UniProtKB-UniRule"/>
</dbReference>
<dbReference type="Gene3D" id="1.10.1520.10">
    <property type="entry name" value="Ribonuclease III domain"/>
    <property type="match status" value="1"/>
</dbReference>
<dbReference type="Proteomes" id="UP000075606">
    <property type="component" value="Unassembled WGS sequence"/>
</dbReference>
<dbReference type="PANTHER" id="PTHR11207">
    <property type="entry name" value="RIBONUCLEASE III"/>
    <property type="match status" value="1"/>
</dbReference>
<dbReference type="CDD" id="cd00593">
    <property type="entry name" value="RIBOc"/>
    <property type="match status" value="1"/>
</dbReference>
<feature type="domain" description="RNase III" evidence="10">
    <location>
        <begin position="23"/>
        <end position="150"/>
    </location>
</feature>
<accession>A0A150WZA4</accession>
<dbReference type="Pfam" id="PF14622">
    <property type="entry name" value="Ribonucleas_3_3"/>
    <property type="match status" value="1"/>
</dbReference>
<keyword evidence="8" id="KW-0819">tRNA processing</keyword>
<comment type="cofactor">
    <cofactor evidence="8">
        <name>Mg(2+)</name>
        <dbReference type="ChEBI" id="CHEBI:18420"/>
    </cofactor>
</comment>
<dbReference type="GO" id="GO:0005737">
    <property type="term" value="C:cytoplasm"/>
    <property type="evidence" value="ECO:0007669"/>
    <property type="project" value="UniProtKB-SubCell"/>
</dbReference>
<dbReference type="STRING" id="333140.AWW68_17480"/>
<feature type="active site" evidence="8">
    <location>
        <position position="139"/>
    </location>
</feature>
<keyword evidence="8" id="KW-0479">Metal-binding</keyword>
<dbReference type="Pfam" id="PF00035">
    <property type="entry name" value="dsrm"/>
    <property type="match status" value="1"/>
</dbReference>
<dbReference type="Gene3D" id="3.30.160.20">
    <property type="match status" value="1"/>
</dbReference>
<evidence type="ECO:0000313" key="12">
    <source>
        <dbReference type="Proteomes" id="UP000075606"/>
    </source>
</evidence>
<dbReference type="NCBIfam" id="TIGR02191">
    <property type="entry name" value="RNaseIII"/>
    <property type="match status" value="1"/>
</dbReference>
<evidence type="ECO:0000259" key="9">
    <source>
        <dbReference type="PROSITE" id="PS50137"/>
    </source>
</evidence>
<evidence type="ECO:0000256" key="8">
    <source>
        <dbReference type="HAMAP-Rule" id="MF_00104"/>
    </source>
</evidence>
<dbReference type="PROSITE" id="PS50142">
    <property type="entry name" value="RNASE_3_2"/>
    <property type="match status" value="1"/>
</dbReference>
<keyword evidence="7 8" id="KW-0694">RNA-binding</keyword>
<feature type="binding site" evidence="8">
    <location>
        <position position="65"/>
    </location>
    <ligand>
        <name>Mg(2+)</name>
        <dbReference type="ChEBI" id="CHEBI:18420"/>
    </ligand>
</feature>
<protein>
    <recommendedName>
        <fullName evidence="8">Ribonuclease 3</fullName>
        <ecNumber evidence="8">3.1.26.3</ecNumber>
    </recommendedName>
    <alternativeName>
        <fullName evidence="8">Ribonuclease III</fullName>
        <shortName evidence="8">RNase III</shortName>
    </alternativeName>
</protein>
<dbReference type="CDD" id="cd10845">
    <property type="entry name" value="DSRM_RNAse_III_family"/>
    <property type="match status" value="1"/>
</dbReference>
<dbReference type="InterPro" id="IPR014720">
    <property type="entry name" value="dsRBD_dom"/>
</dbReference>
<feature type="binding site" evidence="8">
    <location>
        <position position="136"/>
    </location>
    <ligand>
        <name>Mg(2+)</name>
        <dbReference type="ChEBI" id="CHEBI:18420"/>
    </ligand>
</feature>
<dbReference type="GO" id="GO:0046872">
    <property type="term" value="F:metal ion binding"/>
    <property type="evidence" value="ECO:0007669"/>
    <property type="project" value="UniProtKB-KW"/>
</dbReference>
<dbReference type="InterPro" id="IPR000999">
    <property type="entry name" value="RNase_III_dom"/>
</dbReference>
<dbReference type="InterPro" id="IPR011907">
    <property type="entry name" value="RNase_III"/>
</dbReference>
<keyword evidence="8" id="KW-0699">rRNA-binding</keyword>
<comment type="similarity">
    <text evidence="2">Belongs to the ribonuclease III family.</text>
</comment>
<dbReference type="EMBL" id="LRPC01000031">
    <property type="protein sequence ID" value="KYG71807.1"/>
    <property type="molecule type" value="Genomic_DNA"/>
</dbReference>
<sequence>MRLFVNRIKSVFISYSKEDKALIASIKMIAGSKPYNLKPYKIATQHTSVAKSVKRGFKESNERLEYLGDAVLSVVVAEYLFKRYPFKDEGFLTEIRSRIVSRDSLNNVARTIGVPQIVRYDKKRKTPNSHKSLFGNTLEALIGAIYLDKGFKHSRSFILNKLLKPHFDIEELINTTKNYKSKLIEWTQKQSKSPSFQHLETIDKGHYKEFIMEVRIDDEPIAKGHGLSKKKAEQDAAREACLKLELEEQ</sequence>
<comment type="caution">
    <text evidence="11">The sequence shown here is derived from an EMBL/GenBank/DDBJ whole genome shotgun (WGS) entry which is preliminary data.</text>
</comment>
<keyword evidence="5 8" id="KW-0255">Endonuclease</keyword>
<keyword evidence="8" id="KW-0460">Magnesium</keyword>
<comment type="catalytic activity">
    <reaction evidence="1 8">
        <text>Endonucleolytic cleavage to 5'-phosphomonoester.</text>
        <dbReference type="EC" id="3.1.26.3"/>
    </reaction>
</comment>
<dbReference type="SMART" id="SM00358">
    <property type="entry name" value="DSRM"/>
    <property type="match status" value="1"/>
</dbReference>
<keyword evidence="4 8" id="KW-0540">Nuclease</keyword>
<gene>
    <name evidence="8" type="primary">rnc</name>
    <name evidence="11" type="ORF">AWW68_17480</name>
</gene>
<dbReference type="GO" id="GO:0008033">
    <property type="term" value="P:tRNA processing"/>
    <property type="evidence" value="ECO:0007669"/>
    <property type="project" value="UniProtKB-KW"/>
</dbReference>
<feature type="domain" description="DRBM" evidence="9">
    <location>
        <begin position="178"/>
        <end position="246"/>
    </location>
</feature>
<keyword evidence="6 8" id="KW-0378">Hydrolase</keyword>
<keyword evidence="3 8" id="KW-0507">mRNA processing</keyword>
<comment type="subunit">
    <text evidence="8">Homodimer.</text>
</comment>
<dbReference type="HAMAP" id="MF_00104">
    <property type="entry name" value="RNase_III"/>
    <property type="match status" value="1"/>
</dbReference>
<evidence type="ECO:0000313" key="11">
    <source>
        <dbReference type="EMBL" id="KYG71807.1"/>
    </source>
</evidence>
<dbReference type="GO" id="GO:0010468">
    <property type="term" value="P:regulation of gene expression"/>
    <property type="evidence" value="ECO:0007669"/>
    <property type="project" value="TreeGrafter"/>
</dbReference>